<feature type="region of interest" description="Disordered" evidence="4">
    <location>
        <begin position="33"/>
        <end position="118"/>
    </location>
</feature>
<evidence type="ECO:0000256" key="1">
    <source>
        <dbReference type="ARBA" id="ARBA00023015"/>
    </source>
</evidence>
<keyword evidence="7" id="KW-1185">Reference proteome</keyword>
<evidence type="ECO:0000256" key="4">
    <source>
        <dbReference type="SAM" id="MobiDB-lite"/>
    </source>
</evidence>
<dbReference type="Gene3D" id="1.10.10.10">
    <property type="entry name" value="Winged helix-like DNA-binding domain superfamily/Winged helix DNA-binding domain"/>
    <property type="match status" value="1"/>
</dbReference>
<organism evidence="6 7">
    <name type="scientific">Streptomyces olindensis</name>
    <dbReference type="NCBI Taxonomy" id="358823"/>
    <lineage>
        <taxon>Bacteria</taxon>
        <taxon>Bacillati</taxon>
        <taxon>Actinomycetota</taxon>
        <taxon>Actinomycetes</taxon>
        <taxon>Kitasatosporales</taxon>
        <taxon>Streptomycetaceae</taxon>
        <taxon>Streptomyces</taxon>
    </lineage>
</organism>
<accession>A0ABV2XM34</accession>
<dbReference type="CDD" id="cd07377">
    <property type="entry name" value="WHTH_GntR"/>
    <property type="match status" value="1"/>
</dbReference>
<dbReference type="PANTHER" id="PTHR43537:SF5">
    <property type="entry name" value="UXU OPERON TRANSCRIPTIONAL REGULATOR"/>
    <property type="match status" value="1"/>
</dbReference>
<feature type="domain" description="HTH gntR-type" evidence="5">
    <location>
        <begin position="552"/>
        <end position="620"/>
    </location>
</feature>
<evidence type="ECO:0000259" key="5">
    <source>
        <dbReference type="PROSITE" id="PS50949"/>
    </source>
</evidence>
<dbReference type="Pfam" id="PF00392">
    <property type="entry name" value="GntR"/>
    <property type="match status" value="1"/>
</dbReference>
<dbReference type="Proteomes" id="UP001550603">
    <property type="component" value="Unassembled WGS sequence"/>
</dbReference>
<proteinExistence type="predicted"/>
<dbReference type="SMART" id="SM00345">
    <property type="entry name" value="HTH_GNTR"/>
    <property type="match status" value="1"/>
</dbReference>
<gene>
    <name evidence="6" type="ORF">ABZ568_01130</name>
</gene>
<protein>
    <submittedName>
        <fullName evidence="6">Winged helix-turn-helix domain-containing protein</fullName>
    </submittedName>
</protein>
<name>A0ABV2XM34_9ACTN</name>
<dbReference type="InterPro" id="IPR036388">
    <property type="entry name" value="WH-like_DNA-bd_sf"/>
</dbReference>
<dbReference type="PRINTS" id="PR00035">
    <property type="entry name" value="HTHGNTR"/>
</dbReference>
<feature type="compositionally biased region" description="Pro residues" evidence="4">
    <location>
        <begin position="56"/>
        <end position="70"/>
    </location>
</feature>
<sequence length="782" mass="84455">MIDRLRRAIADAGAEAGAEELADILWLARCMAQPGTGPEQDRRESPATGRTDGAPAPQPARPPVPAPHAGPPAGAALFTATRPDPDRSSAGPRPPGPPETPGSQPERGTPVRVRRAASLDDPLAVMRALRPLGRRRVPGNRMELDEEPTVSASVDHRVLLPVLRPARERWLDLTLVVDTHRSMLLWHDVIAELRTLLTRTGLFRTVRMWFLHTSGSGGPGARITVSTRPGGEPRRPREVTAGRGHGLVLLVTDTVSDTWLRPELRRVVGQWCAHRAVALLNVLPQRLWRRGAVRPIPCLLRATGPATPTAAWSVAVPPPGPTWRPTGAPAAPSAALPVVDISPRALSVLASLVSGSGRRHRLPCLPLDADWSAGEAAEEPQPRPQDAGAVDADDVDRAALRAVRWFEESASPAARELAGYLSAVPLTLPVMNLVRRAMLPASDHGHLAEVALGGLLEPWEEYHRADPAYLEFRFLPGVRDTLQGSRLRQEITAVRALVHREVSAYLDGLPMGSDFPAVRRTSAGAGTRPIASDALPFAHTAAPGTDDDPPPRPAYLAVAAVLREEILSGVHPEGSRLPSQFRLAERFGVSRGTAQRAVRELEAMGLVRSRQGSGATVVLPSPRPVEVPDEPDQAGDAGLDQALRDAFEARDVRIDAVVAGATALLAALRPQLWRVAQGAVTPASIRVRVLRMGGDGDSRDVDELRRLLEDTANRERSAVEFGLRTSASPPPTEVYLINDRSALTSYFHVPGPSPHPLRLLPEDRVADTRSWFESWWNLLGED</sequence>
<dbReference type="InterPro" id="IPR047738">
    <property type="entry name" value="SAV_2336-like_N"/>
</dbReference>
<keyword evidence="2" id="KW-0238">DNA-binding</keyword>
<dbReference type="EMBL" id="JBEYBN010000001">
    <property type="protein sequence ID" value="MEU2265062.1"/>
    <property type="molecule type" value="Genomic_DNA"/>
</dbReference>
<keyword evidence="3" id="KW-0804">Transcription</keyword>
<evidence type="ECO:0000313" key="7">
    <source>
        <dbReference type="Proteomes" id="UP001550603"/>
    </source>
</evidence>
<dbReference type="InterPro" id="IPR036390">
    <property type="entry name" value="WH_DNA-bd_sf"/>
</dbReference>
<dbReference type="InterPro" id="IPR000524">
    <property type="entry name" value="Tscrpt_reg_HTH_GntR"/>
</dbReference>
<dbReference type="RefSeq" id="WP_359784491.1">
    <property type="nucleotide sequence ID" value="NZ_JBEYBN010000001.1"/>
</dbReference>
<evidence type="ECO:0000256" key="2">
    <source>
        <dbReference type="ARBA" id="ARBA00023125"/>
    </source>
</evidence>
<dbReference type="SUPFAM" id="SSF46785">
    <property type="entry name" value="Winged helix' DNA-binding domain"/>
    <property type="match status" value="1"/>
</dbReference>
<evidence type="ECO:0000256" key="3">
    <source>
        <dbReference type="ARBA" id="ARBA00023163"/>
    </source>
</evidence>
<dbReference type="NCBIfam" id="NF041121">
    <property type="entry name" value="SAV_2336_NTERM"/>
    <property type="match status" value="1"/>
</dbReference>
<dbReference type="PROSITE" id="PS50949">
    <property type="entry name" value="HTH_GNTR"/>
    <property type="match status" value="1"/>
</dbReference>
<reference evidence="6 7" key="1">
    <citation type="submission" date="2024-06" db="EMBL/GenBank/DDBJ databases">
        <title>The Natural Products Discovery Center: Release of the First 8490 Sequenced Strains for Exploring Actinobacteria Biosynthetic Diversity.</title>
        <authorList>
            <person name="Kalkreuter E."/>
            <person name="Kautsar S.A."/>
            <person name="Yang D."/>
            <person name="Bader C.D."/>
            <person name="Teijaro C.N."/>
            <person name="Fluegel L."/>
            <person name="Davis C.M."/>
            <person name="Simpson J.R."/>
            <person name="Lauterbach L."/>
            <person name="Steele A.D."/>
            <person name="Gui C."/>
            <person name="Meng S."/>
            <person name="Li G."/>
            <person name="Viehrig K."/>
            <person name="Ye F."/>
            <person name="Su P."/>
            <person name="Kiefer A.F."/>
            <person name="Nichols A."/>
            <person name="Cepeda A.J."/>
            <person name="Yan W."/>
            <person name="Fan B."/>
            <person name="Jiang Y."/>
            <person name="Adhikari A."/>
            <person name="Zheng C.-J."/>
            <person name="Schuster L."/>
            <person name="Cowan T.M."/>
            <person name="Smanski M.J."/>
            <person name="Chevrette M.G."/>
            <person name="De Carvalho L.P.S."/>
            <person name="Shen B."/>
        </authorList>
    </citation>
    <scope>NUCLEOTIDE SEQUENCE [LARGE SCALE GENOMIC DNA]</scope>
    <source>
        <strain evidence="6 7">NPDC019583</strain>
    </source>
</reference>
<comment type="caution">
    <text evidence="6">The sequence shown here is derived from an EMBL/GenBank/DDBJ whole genome shotgun (WGS) entry which is preliminary data.</text>
</comment>
<evidence type="ECO:0000313" key="6">
    <source>
        <dbReference type="EMBL" id="MEU2265062.1"/>
    </source>
</evidence>
<keyword evidence="1" id="KW-0805">Transcription regulation</keyword>
<dbReference type="PANTHER" id="PTHR43537">
    <property type="entry name" value="TRANSCRIPTIONAL REGULATOR, GNTR FAMILY"/>
    <property type="match status" value="1"/>
</dbReference>